<sequence length="73" mass="8096">MSSSPNSLPNSDISCCFPISHFFHRLLKRRTIPCKSVPIVRVQEATPRNSSVAYEQHYGKTTPSSSSSSPTKE</sequence>
<protein>
    <submittedName>
        <fullName evidence="2">Schizosaccharomyces specific protein</fullName>
    </submittedName>
</protein>
<dbReference type="Proteomes" id="UP001212411">
    <property type="component" value="Chromosome 1"/>
</dbReference>
<name>A0AAE9W6Y1_9SCHI</name>
<feature type="compositionally biased region" description="Low complexity" evidence="1">
    <location>
        <begin position="61"/>
        <end position="73"/>
    </location>
</feature>
<dbReference type="EMBL" id="CP115611">
    <property type="protein sequence ID" value="WBW71107.1"/>
    <property type="molecule type" value="Genomic_DNA"/>
</dbReference>
<evidence type="ECO:0000313" key="3">
    <source>
        <dbReference type="Proteomes" id="UP001212411"/>
    </source>
</evidence>
<dbReference type="AlphaFoldDB" id="A0AAE9W6Y1"/>
<evidence type="ECO:0000256" key="1">
    <source>
        <dbReference type="SAM" id="MobiDB-lite"/>
    </source>
</evidence>
<dbReference type="RefSeq" id="XP_056035350.1">
    <property type="nucleotide sequence ID" value="XM_056179926.1"/>
</dbReference>
<gene>
    <name evidence="2" type="ORF">SOMG_01133</name>
</gene>
<dbReference type="KEGG" id="som:SOMG_01133"/>
<feature type="region of interest" description="Disordered" evidence="1">
    <location>
        <begin position="45"/>
        <end position="73"/>
    </location>
</feature>
<proteinExistence type="predicted"/>
<keyword evidence="3" id="KW-1185">Reference proteome</keyword>
<accession>A0AAE9W6Y1</accession>
<evidence type="ECO:0000313" key="2">
    <source>
        <dbReference type="EMBL" id="WBW71107.1"/>
    </source>
</evidence>
<dbReference type="GeneID" id="80874615"/>
<reference evidence="2 3" key="1">
    <citation type="journal article" date="2023" name="G3 (Bethesda)">
        <title>A high-quality reference genome for the fission yeast Schizosaccharomyces osmophilus.</title>
        <authorList>
            <person name="Jia G.S."/>
            <person name="Zhang W.C."/>
            <person name="Liang Y."/>
            <person name="Liu X.H."/>
            <person name="Rhind N."/>
            <person name="Pidoux A."/>
            <person name="Brysch-Herzberg M."/>
            <person name="Du L.L."/>
        </authorList>
    </citation>
    <scope>NUCLEOTIDE SEQUENCE [LARGE SCALE GENOMIC DNA]</scope>
    <source>
        <strain evidence="2 3">CBS 15793</strain>
    </source>
</reference>
<organism evidence="2 3">
    <name type="scientific">Schizosaccharomyces osmophilus</name>
    <dbReference type="NCBI Taxonomy" id="2545709"/>
    <lineage>
        <taxon>Eukaryota</taxon>
        <taxon>Fungi</taxon>
        <taxon>Dikarya</taxon>
        <taxon>Ascomycota</taxon>
        <taxon>Taphrinomycotina</taxon>
        <taxon>Schizosaccharomycetes</taxon>
        <taxon>Schizosaccharomycetales</taxon>
        <taxon>Schizosaccharomycetaceae</taxon>
        <taxon>Schizosaccharomyces</taxon>
    </lineage>
</organism>